<organism evidence="1 2">
    <name type="scientific">Yoonia vestfoldensis</name>
    <dbReference type="NCBI Taxonomy" id="245188"/>
    <lineage>
        <taxon>Bacteria</taxon>
        <taxon>Pseudomonadati</taxon>
        <taxon>Pseudomonadota</taxon>
        <taxon>Alphaproteobacteria</taxon>
        <taxon>Rhodobacterales</taxon>
        <taxon>Paracoccaceae</taxon>
        <taxon>Yoonia</taxon>
    </lineage>
</organism>
<dbReference type="Proteomes" id="UP000195273">
    <property type="component" value="Chromosome"/>
</dbReference>
<reference evidence="1 2" key="1">
    <citation type="submission" date="2017-05" db="EMBL/GenBank/DDBJ databases">
        <title>Genome Sequence of Loktanella vestfoldensis Strain SMR4r Isolated from a Culture of the Diatom Skeletonema marinoi.</title>
        <authorList>
            <person name="Topel M."/>
            <person name="Pinder M.I.M."/>
            <person name="Johansson O.N."/>
            <person name="Kourtchenko O."/>
            <person name="Godhe A."/>
            <person name="Clarke A.K."/>
        </authorList>
    </citation>
    <scope>NUCLEOTIDE SEQUENCE [LARGE SCALE GENOMIC DNA]</scope>
    <source>
        <strain evidence="1 2">SMR4r</strain>
    </source>
</reference>
<evidence type="ECO:0000313" key="1">
    <source>
        <dbReference type="EMBL" id="ARU03139.1"/>
    </source>
</evidence>
<name>A0A1Y0EI75_9RHOB</name>
<dbReference type="EMBL" id="CP021431">
    <property type="protein sequence ID" value="ARU03139.1"/>
    <property type="molecule type" value="Genomic_DNA"/>
</dbReference>
<sequence>MYWMLKRRFSCAKSRPIARRSRRGFSLFETMLTMFLVVIAINEGYRMLEAERSRVQNRLEVDRVVELANLGERFVRRDMSAILANLRMQPGFRRELTVADLEATGLVMADAVTLLTPLRREVELWIYAPGGGSEILVLSRAHGDVARVNIPGSVASTGPIGWVSPVEPTHVRGIGLDWDVSAFQTSWGWPAENDLVAVRHMDFDADIRPYLHRSDLTMNGIDLNRMATDLDMGGHSIADVGTLSADTIAATSVVGQNLTVSDNLQVNQMTVADNLSVLGSLSGGTGEFANGVTANTATFATTLSAGNIDVSGAVTAASGDISGALSTGSIAATGEVAGNSAVISGTLGTNVLSVNSMTANELGVAGAITATSGLIETITTGSCSGC</sequence>
<evidence type="ECO:0000313" key="2">
    <source>
        <dbReference type="Proteomes" id="UP000195273"/>
    </source>
</evidence>
<keyword evidence="2" id="KW-1185">Reference proteome</keyword>
<dbReference type="KEGG" id="lvs:LOKVESSMR4R_03874"/>
<protein>
    <submittedName>
        <fullName evidence="1">Uncharacterized protein</fullName>
    </submittedName>
</protein>
<dbReference type="AlphaFoldDB" id="A0A1Y0EI75"/>
<proteinExistence type="predicted"/>
<gene>
    <name evidence="1" type="ORF">LOKVESSMR4R_03874</name>
</gene>
<dbReference type="OrthoDB" id="6238200at2"/>
<dbReference type="RefSeq" id="WP_157898290.1">
    <property type="nucleotide sequence ID" value="NZ_CP021431.1"/>
</dbReference>
<accession>A0A1Y0EI75</accession>